<reference evidence="1 2" key="1">
    <citation type="journal article" date="2022" name="Hortic Res">
        <title>A haplotype resolved chromosomal level avocado genome allows analysis of novel avocado genes.</title>
        <authorList>
            <person name="Nath O."/>
            <person name="Fletcher S.J."/>
            <person name="Hayward A."/>
            <person name="Shaw L.M."/>
            <person name="Masouleh A.K."/>
            <person name="Furtado A."/>
            <person name="Henry R.J."/>
            <person name="Mitter N."/>
        </authorList>
    </citation>
    <scope>NUCLEOTIDE SEQUENCE [LARGE SCALE GENOMIC DNA]</scope>
    <source>
        <strain evidence="2">cv. Hass</strain>
    </source>
</reference>
<name>A0ACC2KAP7_PERAE</name>
<proteinExistence type="predicted"/>
<organism evidence="1 2">
    <name type="scientific">Persea americana</name>
    <name type="common">Avocado</name>
    <dbReference type="NCBI Taxonomy" id="3435"/>
    <lineage>
        <taxon>Eukaryota</taxon>
        <taxon>Viridiplantae</taxon>
        <taxon>Streptophyta</taxon>
        <taxon>Embryophyta</taxon>
        <taxon>Tracheophyta</taxon>
        <taxon>Spermatophyta</taxon>
        <taxon>Magnoliopsida</taxon>
        <taxon>Magnoliidae</taxon>
        <taxon>Laurales</taxon>
        <taxon>Lauraceae</taxon>
        <taxon>Persea</taxon>
    </lineage>
</organism>
<evidence type="ECO:0000313" key="1">
    <source>
        <dbReference type="EMBL" id="KAJ8618017.1"/>
    </source>
</evidence>
<gene>
    <name evidence="1" type="ORF">MRB53_014203</name>
</gene>
<keyword evidence="2" id="KW-1185">Reference proteome</keyword>
<dbReference type="Proteomes" id="UP001234297">
    <property type="component" value="Chromosome 4"/>
</dbReference>
<dbReference type="EMBL" id="CM056812">
    <property type="protein sequence ID" value="KAJ8618017.1"/>
    <property type="molecule type" value="Genomic_DNA"/>
</dbReference>
<protein>
    <submittedName>
        <fullName evidence="1">Uncharacterized protein</fullName>
    </submittedName>
</protein>
<evidence type="ECO:0000313" key="2">
    <source>
        <dbReference type="Proteomes" id="UP001234297"/>
    </source>
</evidence>
<sequence length="246" mass="27165">MVSSASSPPPLAQLQGLSQYSTLFAPLAVDAVLSVVDPTCPDLVDLCDNNVFKKAGGTVDDTHLVCHHVLHKKISIVCFGLGSSGLQHSLCFTDMGFVLNKELSFRPRHDTGFVLNRELFLSLWHDMGSVLDTELICRPLAPISFSHVLHLVFHRLPGIYLSSTCEQQADFSQIDSALRKMNPYLPEPDLPLPLLVSGARVAPNRGETARLQVRFSHSKRDFTFHVESGIEYMLWGCLSCTCNQDG</sequence>
<accession>A0ACC2KAP7</accession>
<comment type="caution">
    <text evidence="1">The sequence shown here is derived from an EMBL/GenBank/DDBJ whole genome shotgun (WGS) entry which is preliminary data.</text>
</comment>